<evidence type="ECO:0000256" key="1">
    <source>
        <dbReference type="SAM" id="Phobius"/>
    </source>
</evidence>
<dbReference type="PANTHER" id="PTHR14969:SF13">
    <property type="entry name" value="AT30094P"/>
    <property type="match status" value="1"/>
</dbReference>
<dbReference type="Proteomes" id="UP000034644">
    <property type="component" value="Unassembled WGS sequence"/>
</dbReference>
<dbReference type="AlphaFoldDB" id="A0A0G1NFE6"/>
<dbReference type="PANTHER" id="PTHR14969">
    <property type="entry name" value="SPHINGOSINE-1-PHOSPHATE PHOSPHOHYDROLASE"/>
    <property type="match status" value="1"/>
</dbReference>
<dbReference type="Pfam" id="PF01569">
    <property type="entry name" value="PAP2"/>
    <property type="match status" value="1"/>
</dbReference>
<dbReference type="InterPro" id="IPR036938">
    <property type="entry name" value="PAP2/HPO_sf"/>
</dbReference>
<sequence length="180" mass="20252">MDLALFNFIHGFADSSFFLDWLTIFFAQYFQYFLIVLLLSFWIYGKNEPRLKNRIAVIAGFASAILSRIVFVGLFRIFYFRPRPFFTLDFQPLFNHANESSFPSGHAATFFALAAGVYFYDKKLGALFFAGAVLISGARILGGVHWPSDILAGAILGIFSAYLIKRFAGSAIRRLVSKGN</sequence>
<comment type="caution">
    <text evidence="3">The sequence shown here is derived from an EMBL/GenBank/DDBJ whole genome shotgun (WGS) entry which is preliminary data.</text>
</comment>
<dbReference type="SUPFAM" id="SSF48317">
    <property type="entry name" value="Acid phosphatase/Vanadium-dependent haloperoxidase"/>
    <property type="match status" value="1"/>
</dbReference>
<protein>
    <submittedName>
        <fullName evidence="3">Bacitracin transport permease protein BCRC</fullName>
    </submittedName>
</protein>
<feature type="domain" description="Phosphatidic acid phosphatase type 2/haloperoxidase" evidence="2">
    <location>
        <begin position="56"/>
        <end position="165"/>
    </location>
</feature>
<name>A0A0G1NFE6_9BACT</name>
<feature type="transmembrane region" description="Helical" evidence="1">
    <location>
        <begin position="150"/>
        <end position="168"/>
    </location>
</feature>
<evidence type="ECO:0000313" key="4">
    <source>
        <dbReference type="Proteomes" id="UP000034644"/>
    </source>
</evidence>
<feature type="transmembrane region" description="Helical" evidence="1">
    <location>
        <begin position="56"/>
        <end position="80"/>
    </location>
</feature>
<keyword evidence="1" id="KW-1133">Transmembrane helix</keyword>
<feature type="transmembrane region" description="Helical" evidence="1">
    <location>
        <begin position="127"/>
        <end position="144"/>
    </location>
</feature>
<dbReference type="InterPro" id="IPR000326">
    <property type="entry name" value="PAP2/HPO"/>
</dbReference>
<evidence type="ECO:0000313" key="3">
    <source>
        <dbReference type="EMBL" id="KKU19279.1"/>
    </source>
</evidence>
<feature type="transmembrane region" description="Helical" evidence="1">
    <location>
        <begin position="21"/>
        <end position="44"/>
    </location>
</feature>
<accession>A0A0G1NFE6</accession>
<organism evidence="3 4">
    <name type="scientific">Candidatus Azambacteria bacterium GW2011_GWA2_45_90</name>
    <dbReference type="NCBI Taxonomy" id="1618614"/>
    <lineage>
        <taxon>Bacteria</taxon>
        <taxon>Candidatus Azamiibacteriota</taxon>
    </lineage>
</organism>
<evidence type="ECO:0000259" key="2">
    <source>
        <dbReference type="SMART" id="SM00014"/>
    </source>
</evidence>
<gene>
    <name evidence="3" type="ORF">UX27_C0008G0030</name>
</gene>
<proteinExistence type="predicted"/>
<reference evidence="3 4" key="1">
    <citation type="journal article" date="2015" name="Nature">
        <title>rRNA introns, odd ribosomes, and small enigmatic genomes across a large radiation of phyla.</title>
        <authorList>
            <person name="Brown C.T."/>
            <person name="Hug L.A."/>
            <person name="Thomas B.C."/>
            <person name="Sharon I."/>
            <person name="Castelle C.J."/>
            <person name="Singh A."/>
            <person name="Wilkins M.J."/>
            <person name="Williams K.H."/>
            <person name="Banfield J.F."/>
        </authorList>
    </citation>
    <scope>NUCLEOTIDE SEQUENCE [LARGE SCALE GENOMIC DNA]</scope>
</reference>
<keyword evidence="1" id="KW-0472">Membrane</keyword>
<keyword evidence="1" id="KW-0812">Transmembrane</keyword>
<feature type="transmembrane region" description="Helical" evidence="1">
    <location>
        <begin position="100"/>
        <end position="120"/>
    </location>
</feature>
<dbReference type="EMBL" id="LCLO01000008">
    <property type="protein sequence ID" value="KKU19279.1"/>
    <property type="molecule type" value="Genomic_DNA"/>
</dbReference>
<dbReference type="Gene3D" id="1.20.144.10">
    <property type="entry name" value="Phosphatidic acid phosphatase type 2/haloperoxidase"/>
    <property type="match status" value="1"/>
</dbReference>
<dbReference type="SMART" id="SM00014">
    <property type="entry name" value="acidPPc"/>
    <property type="match status" value="1"/>
</dbReference>